<dbReference type="AlphaFoldDB" id="A0A6J1CMJ5"/>
<reference evidence="4" key="1">
    <citation type="submission" date="2025-08" db="UniProtKB">
        <authorList>
            <consortium name="RefSeq"/>
        </authorList>
    </citation>
    <scope>IDENTIFICATION</scope>
    <source>
        <strain evidence="4">OHB3-1</strain>
    </source>
</reference>
<dbReference type="GO" id="GO:0009506">
    <property type="term" value="C:plasmodesma"/>
    <property type="evidence" value="ECO:0007669"/>
    <property type="project" value="TreeGrafter"/>
</dbReference>
<evidence type="ECO:0000256" key="2">
    <source>
        <dbReference type="SAM" id="SignalP"/>
    </source>
</evidence>
<feature type="transmembrane region" description="Helical" evidence="1">
    <location>
        <begin position="264"/>
        <end position="288"/>
    </location>
</feature>
<keyword evidence="2" id="KW-0732">Signal</keyword>
<feature type="transmembrane region" description="Helical" evidence="1">
    <location>
        <begin position="151"/>
        <end position="175"/>
    </location>
</feature>
<sequence length="544" mass="59778">MIFPRRRPSSVFLLLLPFLFFFFFFFSHSSRAASDLNGTLVADNFDGVGALNASQPLMDAINLTGSDAAANSSLILAAYRTHRKDPIGGFKLYTGGWNISNEHYWASVALTGAPLFIIAVVWFLLFGICLFITCLYSCCCRRKPYGYSRTAYALSLAFLIFFTISAVVGCIVLYVGQGNFHSRTTRTLEFILHQAYATVDNLKNLAISLSAAKTIAVDSIFLAAQAQKGIDDIGTKISSTASILTDAVEDNAHTIQQGLDGVGLALIIISAVMLLLTFVGFLCSIFGLQCIVSTLVVFGWILVTVTFILCGVFLLLHNVIGDACVAMDDWLQHPTAYTALDDILPCIDNATAREIQTQSKNVNVQIVSLVNGVIHRLANANPTPDLTPPFNYNQSGPLVPYLCSPFNPDLTDRNCTLEEVELSKAPEVWKNMTCQLSGSGICGTTGRLTPMFYTQMVAAVNVSYGLYRYGPFMLELVDCTFVRQVFTDIRNSHCPGLRQYTQSIYVGLLIVSAAVMLSLIFWVIYARERRHRVYNKQFIAAAPG</sequence>
<keyword evidence="1" id="KW-1133">Transmembrane helix</keyword>
<dbReference type="InterPro" id="IPR040283">
    <property type="entry name" value="DDB_G0292058-like"/>
</dbReference>
<dbReference type="PANTHER" id="PTHR31414:SF15">
    <property type="entry name" value="PLASMA MEMBRANE FUSION PROTEIN"/>
    <property type="match status" value="1"/>
</dbReference>
<dbReference type="GO" id="GO:0005886">
    <property type="term" value="C:plasma membrane"/>
    <property type="evidence" value="ECO:0007669"/>
    <property type="project" value="TreeGrafter"/>
</dbReference>
<dbReference type="OrthoDB" id="1937321at2759"/>
<accession>A0A6J1CMJ5</accession>
<keyword evidence="1" id="KW-0812">Transmembrane</keyword>
<keyword evidence="1" id="KW-0472">Membrane</keyword>
<dbReference type="GeneID" id="111013004"/>
<organism evidence="3 4">
    <name type="scientific">Momordica charantia</name>
    <name type="common">Bitter gourd</name>
    <name type="synonym">Balsam pear</name>
    <dbReference type="NCBI Taxonomy" id="3673"/>
    <lineage>
        <taxon>Eukaryota</taxon>
        <taxon>Viridiplantae</taxon>
        <taxon>Streptophyta</taxon>
        <taxon>Embryophyta</taxon>
        <taxon>Tracheophyta</taxon>
        <taxon>Spermatophyta</taxon>
        <taxon>Magnoliopsida</taxon>
        <taxon>eudicotyledons</taxon>
        <taxon>Gunneridae</taxon>
        <taxon>Pentapetalae</taxon>
        <taxon>rosids</taxon>
        <taxon>fabids</taxon>
        <taxon>Cucurbitales</taxon>
        <taxon>Cucurbitaceae</taxon>
        <taxon>Momordiceae</taxon>
        <taxon>Momordica</taxon>
    </lineage>
</organism>
<evidence type="ECO:0000313" key="4">
    <source>
        <dbReference type="RefSeq" id="XP_022143015.1"/>
    </source>
</evidence>
<proteinExistence type="predicted"/>
<feature type="transmembrane region" description="Helical" evidence="1">
    <location>
        <begin position="115"/>
        <end position="139"/>
    </location>
</feature>
<gene>
    <name evidence="4" type="primary">LOC111013004</name>
</gene>
<dbReference type="PANTHER" id="PTHR31414">
    <property type="entry name" value="TRANSMEMBRANE PROTEIN DDB_G0292058"/>
    <property type="match status" value="1"/>
</dbReference>
<feature type="transmembrane region" description="Helical" evidence="1">
    <location>
        <begin position="504"/>
        <end position="526"/>
    </location>
</feature>
<evidence type="ECO:0000313" key="3">
    <source>
        <dbReference type="Proteomes" id="UP000504603"/>
    </source>
</evidence>
<dbReference type="RefSeq" id="XP_022143015.1">
    <property type="nucleotide sequence ID" value="XM_022287323.1"/>
</dbReference>
<feature type="signal peptide" evidence="2">
    <location>
        <begin position="1"/>
        <end position="32"/>
    </location>
</feature>
<feature type="chain" id="PRO_5026751770" evidence="2">
    <location>
        <begin position="33"/>
        <end position="544"/>
    </location>
</feature>
<name>A0A6J1CMJ5_MOMCH</name>
<dbReference type="KEGG" id="mcha:111013004"/>
<dbReference type="Proteomes" id="UP000504603">
    <property type="component" value="Unplaced"/>
</dbReference>
<protein>
    <submittedName>
        <fullName evidence="4">Uncharacterized protein LOC111013004</fullName>
    </submittedName>
</protein>
<evidence type="ECO:0000256" key="1">
    <source>
        <dbReference type="SAM" id="Phobius"/>
    </source>
</evidence>
<keyword evidence="3" id="KW-1185">Reference proteome</keyword>
<feature type="transmembrane region" description="Helical" evidence="1">
    <location>
        <begin position="295"/>
        <end position="316"/>
    </location>
</feature>